<organism evidence="5 6">
    <name type="scientific">Desulfurococcus amylolyticus DSM 16532</name>
    <dbReference type="NCBI Taxonomy" id="768672"/>
    <lineage>
        <taxon>Archaea</taxon>
        <taxon>Thermoproteota</taxon>
        <taxon>Thermoprotei</taxon>
        <taxon>Desulfurococcales</taxon>
        <taxon>Desulfurococcaceae</taxon>
        <taxon>Desulfurococcus</taxon>
    </lineage>
</organism>
<dbReference type="NCBIfam" id="NF001981">
    <property type="entry name" value="PRK00773.1-1"/>
    <property type="match status" value="1"/>
</dbReference>
<evidence type="ECO:0000313" key="6">
    <source>
        <dbReference type="Proteomes" id="UP000006175"/>
    </source>
</evidence>
<dbReference type="Gene3D" id="3.10.20.10">
    <property type="match status" value="1"/>
</dbReference>
<dbReference type="GO" id="GO:0070180">
    <property type="term" value="F:large ribosomal subunit rRNA binding"/>
    <property type="evidence" value="ECO:0007669"/>
    <property type="project" value="UniProtKB-UniRule"/>
</dbReference>
<feature type="domain" description="Large ribosomal subunit protein eL20" evidence="4">
    <location>
        <begin position="3"/>
        <end position="62"/>
    </location>
</feature>
<reference evidence="5 6" key="1">
    <citation type="journal article" date="2012" name="J. Bacteriol.">
        <title>Complete Genome Sequence of Desulfurococcus fermentans, a Hyperthermophilic Cellulolytic Crenarchaeon Isolated from a Freshwater Hot Spring in Kamchatka, Russia.</title>
        <authorList>
            <person name="Susanti D."/>
            <person name="Johnson E.F."/>
            <person name="Rodriguez J.R."/>
            <person name="Anderson I."/>
            <person name="Perevalova A.A."/>
            <person name="Kyrpides N."/>
            <person name="Lucas S."/>
            <person name="Han J."/>
            <person name="Lapidus A."/>
            <person name="Cheng J.F."/>
            <person name="Goodwin L."/>
            <person name="Pitluck S."/>
            <person name="Mavrommatis K."/>
            <person name="Peters L."/>
            <person name="Land M.L."/>
            <person name="Hauser L."/>
            <person name="Gopalan V."/>
            <person name="Chan P.P."/>
            <person name="Lowe T.M."/>
            <person name="Atomi H."/>
            <person name="Bonch-Osmolovskaya E.A."/>
            <person name="Woyke T."/>
            <person name="Mukhopadhyay B."/>
        </authorList>
    </citation>
    <scope>NUCLEOTIDE SEQUENCE [LARGE SCALE GENOMIC DNA]</scope>
    <source>
        <strain evidence="5 6">DSM 16532</strain>
    </source>
</reference>
<evidence type="ECO:0000256" key="1">
    <source>
        <dbReference type="ARBA" id="ARBA00022980"/>
    </source>
</evidence>
<comment type="similarity">
    <text evidence="3">Belongs to the eukaryotic ribosomal protein eL20 family.</text>
</comment>
<accession>I3XT20</accession>
<dbReference type="InterPro" id="IPR023573">
    <property type="entry name" value="Ribosomal_eL20_dom"/>
</dbReference>
<comment type="subunit">
    <text evidence="3">Part of the 50S ribosomal subunit. Binds 23S rRNA.</text>
</comment>
<dbReference type="InterPro" id="IPR028877">
    <property type="entry name" value="Ribosomal_eL20"/>
</dbReference>
<dbReference type="RefSeq" id="WP_014767989.1">
    <property type="nucleotide sequence ID" value="NC_018001.1"/>
</dbReference>
<keyword evidence="2 3" id="KW-0687">Ribonucleoprotein</keyword>
<dbReference type="GO" id="GO:0006412">
    <property type="term" value="P:translation"/>
    <property type="evidence" value="ECO:0007669"/>
    <property type="project" value="UniProtKB-UniRule"/>
</dbReference>
<dbReference type="AlphaFoldDB" id="I3XT20"/>
<keyword evidence="3" id="KW-0694">RNA-binding</keyword>
<dbReference type="GeneID" id="13061617"/>
<name>I3XT20_DESAM</name>
<evidence type="ECO:0000259" key="4">
    <source>
        <dbReference type="Pfam" id="PF01775"/>
    </source>
</evidence>
<proteinExistence type="inferred from homology"/>
<sequence>MEVKTYRVTGYMLISHDRYPTWQRFTKDVRGVSEKEVLEKVYSILGSNHKVKRYHIRIERIEEIDPSASRDPFIRQVANAERIVKP</sequence>
<evidence type="ECO:0000256" key="2">
    <source>
        <dbReference type="ARBA" id="ARBA00023274"/>
    </source>
</evidence>
<dbReference type="OrthoDB" id="191241at2157"/>
<dbReference type="HAMAP" id="MF_00273">
    <property type="entry name" value="Ribosomal_eL20"/>
    <property type="match status" value="1"/>
</dbReference>
<dbReference type="EMBL" id="CP003321">
    <property type="protein sequence ID" value="AFL67094.1"/>
    <property type="molecule type" value="Genomic_DNA"/>
</dbReference>
<keyword evidence="3" id="KW-0699">rRNA-binding</keyword>
<dbReference type="Pfam" id="PF01775">
    <property type="entry name" value="Ribosomal_L18A"/>
    <property type="match status" value="1"/>
</dbReference>
<gene>
    <name evidence="3" type="primary">rpl18a</name>
    <name evidence="3" type="synonym">rpl20e</name>
    <name evidence="3" type="synonym">rplX</name>
    <name evidence="5" type="ORF">Desfe_1224</name>
</gene>
<dbReference type="SUPFAM" id="SSF160374">
    <property type="entry name" value="RplX-like"/>
    <property type="match status" value="1"/>
</dbReference>
<dbReference type="GO" id="GO:0003735">
    <property type="term" value="F:structural constituent of ribosome"/>
    <property type="evidence" value="ECO:0007669"/>
    <property type="project" value="InterPro"/>
</dbReference>
<keyword evidence="6" id="KW-1185">Reference proteome</keyword>
<dbReference type="Proteomes" id="UP000006175">
    <property type="component" value="Chromosome"/>
</dbReference>
<evidence type="ECO:0000256" key="3">
    <source>
        <dbReference type="HAMAP-Rule" id="MF_00273"/>
    </source>
</evidence>
<dbReference type="eggNOG" id="arCOG04175">
    <property type="taxonomic scope" value="Archaea"/>
</dbReference>
<evidence type="ECO:0000313" key="5">
    <source>
        <dbReference type="EMBL" id="AFL67094.1"/>
    </source>
</evidence>
<keyword evidence="1 3" id="KW-0689">Ribosomal protein</keyword>
<protein>
    <recommendedName>
        <fullName evidence="3">Large ribosomal subunit protein eL20</fullName>
    </recommendedName>
</protein>
<dbReference type="GO" id="GO:1990904">
    <property type="term" value="C:ribonucleoprotein complex"/>
    <property type="evidence" value="ECO:0007669"/>
    <property type="project" value="UniProtKB-KW"/>
</dbReference>
<dbReference type="KEGG" id="dfd:Desfe_1224"/>
<dbReference type="HOGENOM" id="CLU_177460_0_0_2"/>
<dbReference type="GO" id="GO:0005840">
    <property type="term" value="C:ribosome"/>
    <property type="evidence" value="ECO:0007669"/>
    <property type="project" value="UniProtKB-KW"/>
</dbReference>